<keyword evidence="2" id="KW-1185">Reference proteome</keyword>
<proteinExistence type="predicted"/>
<name>A0ABV1QMM9_9HYPH</name>
<dbReference type="EMBL" id="JBELQE010000070">
    <property type="protein sequence ID" value="MER2250681.1"/>
    <property type="molecule type" value="Genomic_DNA"/>
</dbReference>
<sequence length="190" mass="21025">MEGIGHLGYLDGSERVARCVVFPRAFEDGALLKEQVAVPQVDKMSDGLSGLIVSVGARALLESDADVHVFGCKIAKLGNEKKAVKLQRELKRPEETSHYRGFYEILLSELESLDLGDFSVRVAHWPEDGLDEHCNLELAPNNKEISKSALRKSAITEMAVEIASVLSDPRDHTCPEDQDICEYLRGFSLL</sequence>
<protein>
    <submittedName>
        <fullName evidence="1">Uncharacterized protein</fullName>
    </submittedName>
</protein>
<comment type="caution">
    <text evidence="1">The sequence shown here is derived from an EMBL/GenBank/DDBJ whole genome shotgun (WGS) entry which is preliminary data.</text>
</comment>
<evidence type="ECO:0000313" key="1">
    <source>
        <dbReference type="EMBL" id="MER2250681.1"/>
    </source>
</evidence>
<accession>A0ABV1QMM9</accession>
<evidence type="ECO:0000313" key="2">
    <source>
        <dbReference type="Proteomes" id="UP001480955"/>
    </source>
</evidence>
<dbReference type="Proteomes" id="UP001480955">
    <property type="component" value="Unassembled WGS sequence"/>
</dbReference>
<gene>
    <name evidence="1" type="ORF">ABS772_12240</name>
</gene>
<reference evidence="1 2" key="1">
    <citation type="submission" date="2024-06" db="EMBL/GenBank/DDBJ databases">
        <authorList>
            <person name="Campbell A.G."/>
        </authorList>
    </citation>
    <scope>NUCLEOTIDE SEQUENCE [LARGE SCALE GENOMIC DNA]</scope>
    <source>
        <strain evidence="1 2">EM12</strain>
    </source>
</reference>
<organism evidence="1 2">
    <name type="scientific">Methylorubrum podarium</name>
    <dbReference type="NCBI Taxonomy" id="200476"/>
    <lineage>
        <taxon>Bacteria</taxon>
        <taxon>Pseudomonadati</taxon>
        <taxon>Pseudomonadota</taxon>
        <taxon>Alphaproteobacteria</taxon>
        <taxon>Hyphomicrobiales</taxon>
        <taxon>Methylobacteriaceae</taxon>
        <taxon>Methylorubrum</taxon>
    </lineage>
</organism>